<feature type="domain" description="NACHT" evidence="1">
    <location>
        <begin position="204"/>
        <end position="352"/>
    </location>
</feature>
<evidence type="ECO:0000313" key="3">
    <source>
        <dbReference type="Proteomes" id="UP000316167"/>
    </source>
</evidence>
<accession>A0A562SZ20</accession>
<gene>
    <name evidence="2" type="ORF">IQ13_1039</name>
</gene>
<evidence type="ECO:0000259" key="1">
    <source>
        <dbReference type="Pfam" id="PF05729"/>
    </source>
</evidence>
<proteinExistence type="predicted"/>
<protein>
    <submittedName>
        <fullName evidence="2">NACHT domain-containing protein</fullName>
    </submittedName>
</protein>
<dbReference type="Proteomes" id="UP000316167">
    <property type="component" value="Unassembled WGS sequence"/>
</dbReference>
<dbReference type="OrthoDB" id="779537at2"/>
<comment type="caution">
    <text evidence="2">The sequence shown here is derived from an EMBL/GenBank/DDBJ whole genome shotgun (WGS) entry which is preliminary data.</text>
</comment>
<organism evidence="2 3">
    <name type="scientific">Lacibacter cauensis</name>
    <dbReference type="NCBI Taxonomy" id="510947"/>
    <lineage>
        <taxon>Bacteria</taxon>
        <taxon>Pseudomonadati</taxon>
        <taxon>Bacteroidota</taxon>
        <taxon>Chitinophagia</taxon>
        <taxon>Chitinophagales</taxon>
        <taxon>Chitinophagaceae</taxon>
        <taxon>Lacibacter</taxon>
    </lineage>
</organism>
<dbReference type="EMBL" id="VLLE01000002">
    <property type="protein sequence ID" value="TWI85870.1"/>
    <property type="molecule type" value="Genomic_DNA"/>
</dbReference>
<dbReference type="InterPro" id="IPR027417">
    <property type="entry name" value="P-loop_NTPase"/>
</dbReference>
<evidence type="ECO:0000313" key="2">
    <source>
        <dbReference type="EMBL" id="TWI85870.1"/>
    </source>
</evidence>
<dbReference type="InterPro" id="IPR007111">
    <property type="entry name" value="NACHT_NTPase"/>
</dbReference>
<dbReference type="RefSeq" id="WP_144884962.1">
    <property type="nucleotide sequence ID" value="NZ_VLLE01000002.1"/>
</dbReference>
<dbReference type="Gene3D" id="3.40.50.300">
    <property type="entry name" value="P-loop containing nucleotide triphosphate hydrolases"/>
    <property type="match status" value="1"/>
</dbReference>
<reference evidence="2 3" key="1">
    <citation type="journal article" date="2015" name="Stand. Genomic Sci.">
        <title>Genomic Encyclopedia of Bacterial and Archaeal Type Strains, Phase III: the genomes of soil and plant-associated and newly described type strains.</title>
        <authorList>
            <person name="Whitman W.B."/>
            <person name="Woyke T."/>
            <person name="Klenk H.P."/>
            <person name="Zhou Y."/>
            <person name="Lilburn T.G."/>
            <person name="Beck B.J."/>
            <person name="De Vos P."/>
            <person name="Vandamme P."/>
            <person name="Eisen J.A."/>
            <person name="Garrity G."/>
            <person name="Hugenholtz P."/>
            <person name="Kyrpides N.C."/>
        </authorList>
    </citation>
    <scope>NUCLEOTIDE SEQUENCE [LARGE SCALE GENOMIC DNA]</scope>
    <source>
        <strain evidence="2 3">CGMCC 1.7271</strain>
    </source>
</reference>
<dbReference type="Pfam" id="PF05729">
    <property type="entry name" value="NACHT"/>
    <property type="match status" value="1"/>
</dbReference>
<keyword evidence="3" id="KW-1185">Reference proteome</keyword>
<sequence>MALKINWQIFRVKNEDNTKAFEELCYHLFCRKYKQLEGIRVDYNQVGLETYPITNGKEVIGFQSKFFDNKLSDKSSIDQINHSIAKAKKAYPGLTRIVLYTHQSFGSGSPKYKKDIETKANPVKIQWITESNFQSLLFQPGNLDLAQLYFGLGHELGFIKNNISPEINTLLLSASFINLPLSADGFKGGIDLTTEILKPGSNIFVISGSPGSGKSILMHRLFQKFGGLDQKTDTKMLSVIVKQGAVPMLINLKLCNSDTLENIIRGRQTDNNLRRKALSFIYLFDGLDELNEFKANQALSYIAELCNHAQTAKIIISCRSGNLNALRARNYLKTITDYKIDQLDYSYTLKYFKAKGNINKTQKLALLQKENSSLLGEIKDVLLITILWEIIEELGPDSTTIHLLEKKVTHLIQDPKHHKNIEELNLLNPKEKEILELNQELSYFFQTRFQFRFPQNELQEFIIKRYPRLDYRSVNILTDYLAALFFERNNSQPSETNFIYQHRRYQEFFFAQKLKKEFEINPSIIRKLKVLSSHDFFETLFLPFLRSEYQKENNLTGFLGLNLIDVYLGKHKGWGADNAYYKDSKQFVTALSVQSPGVFEQIINDESLQIAEELFIKPAFLKQAIKDYRQSSARFPDEQYLKNIWEEHMTNLLKLNAELHKHGKTRFQQSIFSQIEELRAIYAKEGFASKYQKIYNDTLLDPYWKEWYSYLYHLVVISNKSIADVYDDEIKRNYPLMKGMDYESREEQGKKKLINDFIRIGVEYKINELGTILDQFDKFQFLSLLEVLSTPEFLPYFYSNADIRKFIDTSIDSNRFQVTEFHFAYVFFKKILGKAVLEEEFNAAKSRFQELEKLRGIDLKMRGVAFQCAVLSFIFDRYTFSLFLNEQRKSSLYIYNELGIFCTLFKEFVLLLSKERNVASICGDFVKYCTLYNENKFESYFTSEITQLLACIINHGWSDINFLKKLIKITVRSEYNINPFEFFLNLKHTDNKLYLSLITEPVLESFEKDLNKSDGFFQDYIDYCFELSILFSEVNDTKSVEYFIKGINDGILRHGWRKDYIVSYLLVDAFEIVLRNRWLDEKKLNKCAFEILSLAIRVSKITDGKGTQHGPYTFIKTVALYDMSLTEKLVKKLKSDLGNIGNSTKAAIIRAKIEDGLPFENLEGELDAISIGYRNNGKPNEDYYFEKFKTYLAAALNYFYSDAERAKAFESAYSQIEEVLSQNYEYLNFSDSISEDLENYKSLCTHYNKPFNIPRRKDDNSYKSAYDPIREKAFMYKISSAKTKRAINLLYDKLYKSDSVLLHNQESWSTLVNKTYEILGNISPFLKVMEKNLYPHSDYFTHNASFLHFGLAAALGNSNTQKEALDYLSLHSGHGGFVNTMKAYEVLRDKEQCLTLFNRFLQFCLLLVK</sequence>
<name>A0A562SZ20_9BACT</name>
<dbReference type="SUPFAM" id="SSF52540">
    <property type="entry name" value="P-loop containing nucleoside triphosphate hydrolases"/>
    <property type="match status" value="1"/>
</dbReference>